<accession>A0A4C1U7T5</accession>
<proteinExistence type="predicted"/>
<evidence type="ECO:0000313" key="1">
    <source>
        <dbReference type="EMBL" id="GBP22167.1"/>
    </source>
</evidence>
<sequence length="202" mass="23340">MLNFQAAFAHEDHVPQYVVAVNQVCEELPHVLTALMTRERNINSRIAMSELRSLVSDNEVDRLRMQQGNSVAEGDKRCDYNPTVKRTIVQGLQMFLHQNNNLVNMFKIALNRMPSDSHKIQADKTPVGEYTRRFNSPTIGEVAVVIVGENLQSKDIVLQRRNNDLKRVSEIHRTYDALQYPLVFWQGEDGYHFNIKMNIEQD</sequence>
<name>A0A4C1U7T5_EUMVA</name>
<dbReference type="Proteomes" id="UP000299102">
    <property type="component" value="Unassembled WGS sequence"/>
</dbReference>
<dbReference type="PANTHER" id="PTHR45786">
    <property type="entry name" value="DNA BINDING PROTEIN-LIKE"/>
    <property type="match status" value="1"/>
</dbReference>
<dbReference type="OrthoDB" id="10051381at2759"/>
<dbReference type="PANTHER" id="PTHR45786:SF74">
    <property type="entry name" value="ATP-DEPENDENT DNA HELICASE"/>
    <property type="match status" value="1"/>
</dbReference>
<organism evidence="1 2">
    <name type="scientific">Eumeta variegata</name>
    <name type="common">Bagworm moth</name>
    <name type="synonym">Eumeta japonica</name>
    <dbReference type="NCBI Taxonomy" id="151549"/>
    <lineage>
        <taxon>Eukaryota</taxon>
        <taxon>Metazoa</taxon>
        <taxon>Ecdysozoa</taxon>
        <taxon>Arthropoda</taxon>
        <taxon>Hexapoda</taxon>
        <taxon>Insecta</taxon>
        <taxon>Pterygota</taxon>
        <taxon>Neoptera</taxon>
        <taxon>Endopterygota</taxon>
        <taxon>Lepidoptera</taxon>
        <taxon>Glossata</taxon>
        <taxon>Ditrysia</taxon>
        <taxon>Tineoidea</taxon>
        <taxon>Psychidae</taxon>
        <taxon>Oiketicinae</taxon>
        <taxon>Eumeta</taxon>
    </lineage>
</organism>
<reference evidence="1 2" key="1">
    <citation type="journal article" date="2019" name="Commun. Biol.">
        <title>The bagworm genome reveals a unique fibroin gene that provides high tensile strength.</title>
        <authorList>
            <person name="Kono N."/>
            <person name="Nakamura H."/>
            <person name="Ohtoshi R."/>
            <person name="Tomita M."/>
            <person name="Numata K."/>
            <person name="Arakawa K."/>
        </authorList>
    </citation>
    <scope>NUCLEOTIDE SEQUENCE [LARGE SCALE GENOMIC DNA]</scope>
</reference>
<evidence type="ECO:0008006" key="3">
    <source>
        <dbReference type="Google" id="ProtNLM"/>
    </source>
</evidence>
<protein>
    <recommendedName>
        <fullName evidence="3">Helitron helicase-like domain-containing protein</fullName>
    </recommendedName>
</protein>
<keyword evidence="2" id="KW-1185">Reference proteome</keyword>
<gene>
    <name evidence="1" type="ORF">EVAR_10677_1</name>
</gene>
<evidence type="ECO:0000313" key="2">
    <source>
        <dbReference type="Proteomes" id="UP000299102"/>
    </source>
</evidence>
<dbReference type="AlphaFoldDB" id="A0A4C1U7T5"/>
<dbReference type="EMBL" id="BGZK01000137">
    <property type="protein sequence ID" value="GBP22167.1"/>
    <property type="molecule type" value="Genomic_DNA"/>
</dbReference>
<comment type="caution">
    <text evidence="1">The sequence shown here is derived from an EMBL/GenBank/DDBJ whole genome shotgun (WGS) entry which is preliminary data.</text>
</comment>
<dbReference type="STRING" id="151549.A0A4C1U7T5"/>